<feature type="transmembrane region" description="Helical" evidence="1">
    <location>
        <begin position="20"/>
        <end position="42"/>
    </location>
</feature>
<sequence>MRLTPRRGGDDEAGFTLVELLMAIVILGVITAPLANLIIAGLRQSASASARLQLSHDSQISATYFGQDVATVGIRDYAAAHGLTGVAFKPSIQLDAAFDAGGHVCGTVATPTAKIRLLSERWDNSAAAPASSVDVVAYYLVPMGPVSELHRIKCAGGAVADIVVAHYVDPATLTVDCGGACDTAAVPQRVTLTFTVTTPNADPYEISLNGQRRQT</sequence>
<comment type="caution">
    <text evidence="2">The sequence shown here is derived from an EMBL/GenBank/DDBJ whole genome shotgun (WGS) entry which is preliminary data.</text>
</comment>
<dbReference type="Pfam" id="PF07963">
    <property type="entry name" value="N_methyl"/>
    <property type="match status" value="1"/>
</dbReference>
<evidence type="ECO:0000256" key="1">
    <source>
        <dbReference type="SAM" id="Phobius"/>
    </source>
</evidence>
<keyword evidence="1" id="KW-0472">Membrane</keyword>
<name>A0ABR7KZ14_9PSEU</name>
<keyword evidence="1" id="KW-1133">Transmembrane helix</keyword>
<organism evidence="2 3">
    <name type="scientific">Actinokineospora xionganensis</name>
    <dbReference type="NCBI Taxonomy" id="2684470"/>
    <lineage>
        <taxon>Bacteria</taxon>
        <taxon>Bacillati</taxon>
        <taxon>Actinomycetota</taxon>
        <taxon>Actinomycetes</taxon>
        <taxon>Pseudonocardiales</taxon>
        <taxon>Pseudonocardiaceae</taxon>
        <taxon>Actinokineospora</taxon>
    </lineage>
</organism>
<gene>
    <name evidence="2" type="ORF">GPZ80_00610</name>
</gene>
<dbReference type="EMBL" id="JABVED010000001">
    <property type="protein sequence ID" value="MBC6445676.1"/>
    <property type="molecule type" value="Genomic_DNA"/>
</dbReference>
<evidence type="ECO:0000313" key="2">
    <source>
        <dbReference type="EMBL" id="MBC6445676.1"/>
    </source>
</evidence>
<dbReference type="NCBIfam" id="TIGR02532">
    <property type="entry name" value="IV_pilin_GFxxxE"/>
    <property type="match status" value="1"/>
</dbReference>
<evidence type="ECO:0000313" key="3">
    <source>
        <dbReference type="Proteomes" id="UP000734823"/>
    </source>
</evidence>
<proteinExistence type="predicted"/>
<accession>A0ABR7KZ14</accession>
<reference evidence="2 3" key="1">
    <citation type="submission" date="2020-06" db="EMBL/GenBank/DDBJ databases">
        <title>Actinokineospora xiongansis sp. nov., isolated from soil of Baiyangdian.</title>
        <authorList>
            <person name="Zhang X."/>
        </authorList>
    </citation>
    <scope>NUCLEOTIDE SEQUENCE [LARGE SCALE GENOMIC DNA]</scope>
    <source>
        <strain evidence="2 3">HBU206404</strain>
    </source>
</reference>
<protein>
    <submittedName>
        <fullName evidence="2">Prepilin-type N-terminal cleavage/methylation domain-containing protein</fullName>
    </submittedName>
</protein>
<dbReference type="InterPro" id="IPR012902">
    <property type="entry name" value="N_methyl_site"/>
</dbReference>
<keyword evidence="1" id="KW-0812">Transmembrane</keyword>
<keyword evidence="3" id="KW-1185">Reference proteome</keyword>
<dbReference type="RefSeq" id="WP_187217746.1">
    <property type="nucleotide sequence ID" value="NZ_JABVED010000001.1"/>
</dbReference>
<dbReference type="Proteomes" id="UP000734823">
    <property type="component" value="Unassembled WGS sequence"/>
</dbReference>